<evidence type="ECO:0000256" key="5">
    <source>
        <dbReference type="ARBA" id="ARBA00022692"/>
    </source>
</evidence>
<dbReference type="GO" id="GO:0008250">
    <property type="term" value="C:oligosaccharyltransferase complex"/>
    <property type="evidence" value="ECO:0007669"/>
    <property type="project" value="UniProtKB-UniRule"/>
</dbReference>
<comment type="subcellular location">
    <subcellularLocation>
        <location evidence="2 10">Endoplasmic reticulum membrane</location>
        <topology evidence="2 10">Single-pass type I membrane protein</topology>
    </subcellularLocation>
</comment>
<evidence type="ECO:0000256" key="8">
    <source>
        <dbReference type="ARBA" id="ARBA00022989"/>
    </source>
</evidence>
<evidence type="ECO:0000256" key="9">
    <source>
        <dbReference type="ARBA" id="ARBA00023136"/>
    </source>
</evidence>
<comment type="subunit">
    <text evidence="10">Component of the oligosaccharyltransferase (OST) complex.</text>
</comment>
<feature type="region of interest" description="Disordered" evidence="11">
    <location>
        <begin position="428"/>
        <end position="447"/>
    </location>
</feature>
<dbReference type="AlphaFoldDB" id="A0AAD8PGL2"/>
<keyword evidence="8" id="KW-1133">Transmembrane helix</keyword>
<evidence type="ECO:0000256" key="1">
    <source>
        <dbReference type="ARBA" id="ARBA00002791"/>
    </source>
</evidence>
<evidence type="ECO:0000256" key="11">
    <source>
        <dbReference type="SAM" id="MobiDB-lite"/>
    </source>
</evidence>
<sequence>MITFFMLISQMALYLLFGSLGIKASSFWDEEVQVDIKALRPQNYLRCSYETLLELREAVLNPEYSKVKDHSSGIVDIIRGEWKEWTVISASRNFVLPTQPVHVSSLLHIRCENDKGCSSFLFMIPYHEAIQSNGIKAMTLPGKEVLDITVIKDANKAPVNCIWETFIFDGVEVLGNYDMPKCKLSCYPAFYSISLTRHILKGMSIRVRVDHYLGKPYVPLQKGLALGKQQRVTFGTSSLFQCPYHTVVQRTYFSLMEELKIDIISLHAYASLTEIKPNVFICGPFEKVEFLSFGEEIVLAVDFHDSLEFAPVVERLVWVPVLSLRGYTVIRENYVVYNDASPIEGHFSQATIRDLEVKHSENDTSINHVSYMEALFPVDAKNLMYYDVIGNISRVYRSKTSPLPDYKMFDLLPRYPLLGGWKTTFTAEYSHPSSSDRKSRSNSKQKGNWSYPMSVLFAAVEVLCDFRTYFWTLLYQIYGGEAVVKVPLCPSIFYMYIQEARLTVELPPGSRVTNVVVPSYCVYKLDSRRRKMLGTTVLVNQVLVDTSRLSLHSLDAFVDEVVEVYYIRNWLWALKVMASVVLHTAFCYAVFKMYKWLERWYKSLCLPF</sequence>
<dbReference type="EMBL" id="JAVEPI010000001">
    <property type="protein sequence ID" value="KAK1445011.1"/>
    <property type="molecule type" value="Genomic_DNA"/>
</dbReference>
<reference evidence="12" key="1">
    <citation type="submission" date="2023-08" db="EMBL/GenBank/DDBJ databases">
        <title>Draft sequence of the Babesia gibsoni genome.</title>
        <authorList>
            <person name="Yamagishi J.Y."/>
            <person name="Xuan X.X."/>
        </authorList>
    </citation>
    <scope>NUCLEOTIDE SEQUENCE</scope>
    <source>
        <strain evidence="12">Azabu</strain>
    </source>
</reference>
<dbReference type="GO" id="GO:0018279">
    <property type="term" value="P:protein N-linked glycosylation via asparagine"/>
    <property type="evidence" value="ECO:0007669"/>
    <property type="project" value="TreeGrafter"/>
</dbReference>
<keyword evidence="9" id="KW-0472">Membrane</keyword>
<feature type="chain" id="PRO_5041781092" description="Dolichyl-diphosphooligosaccharide--protein glycosyltransferase subunit 1" evidence="10">
    <location>
        <begin position="22"/>
        <end position="608"/>
    </location>
</feature>
<dbReference type="PANTHER" id="PTHR21049:SF0">
    <property type="entry name" value="DOLICHYL-DIPHOSPHOOLIGOSACCHARIDE--PROTEIN GLYCOSYLTRANSFERASE SUBUNIT 1"/>
    <property type="match status" value="1"/>
</dbReference>
<dbReference type="InterPro" id="IPR007676">
    <property type="entry name" value="Ribophorin_I"/>
</dbReference>
<feature type="signal peptide" evidence="10">
    <location>
        <begin position="1"/>
        <end position="21"/>
    </location>
</feature>
<name>A0AAD8PGL2_BABGI</name>
<evidence type="ECO:0000256" key="4">
    <source>
        <dbReference type="ARBA" id="ARBA00008905"/>
    </source>
</evidence>
<comment type="similarity">
    <text evidence="4 10">Belongs to the OST1 family.</text>
</comment>
<keyword evidence="6 10" id="KW-0732">Signal</keyword>
<dbReference type="Proteomes" id="UP001230268">
    <property type="component" value="Unassembled WGS sequence"/>
</dbReference>
<evidence type="ECO:0000256" key="10">
    <source>
        <dbReference type="RuleBase" id="RU361143"/>
    </source>
</evidence>
<comment type="function">
    <text evidence="1 10">Subunit of the oligosaccharyl transferase (OST) complex that catalyzes the initial transfer of a defined glycan (Glc(3)Man(9)GlcNAc(2) in eukaryotes) from the lipid carrier dolichol-pyrophosphate to an asparagine residue within an Asn-X-Ser/Thr consensus motif in nascent polypeptide chains, the first step in protein N-glycosylation. N-glycosylation occurs cotranslationally and the complex associates with the Sec61 complex at the channel-forming translocon complex that mediates protein translocation across the endoplasmic reticulum (ER). All subunits are required for a maximal enzyme activity.</text>
</comment>
<dbReference type="Pfam" id="PF04597">
    <property type="entry name" value="Ribophorin_I"/>
    <property type="match status" value="1"/>
</dbReference>
<organism evidence="12 13">
    <name type="scientific">Babesia gibsoni</name>
    <dbReference type="NCBI Taxonomy" id="33632"/>
    <lineage>
        <taxon>Eukaryota</taxon>
        <taxon>Sar</taxon>
        <taxon>Alveolata</taxon>
        <taxon>Apicomplexa</taxon>
        <taxon>Aconoidasida</taxon>
        <taxon>Piroplasmida</taxon>
        <taxon>Babesiidae</taxon>
        <taxon>Babesia</taxon>
    </lineage>
</organism>
<dbReference type="PANTHER" id="PTHR21049">
    <property type="entry name" value="RIBOPHORIN I"/>
    <property type="match status" value="1"/>
</dbReference>
<evidence type="ECO:0000256" key="6">
    <source>
        <dbReference type="ARBA" id="ARBA00022729"/>
    </source>
</evidence>
<evidence type="ECO:0000256" key="2">
    <source>
        <dbReference type="ARBA" id="ARBA00004115"/>
    </source>
</evidence>
<accession>A0AAD8PGL2</accession>
<keyword evidence="5" id="KW-0812">Transmembrane</keyword>
<keyword evidence="13" id="KW-1185">Reference proteome</keyword>
<comment type="caution">
    <text evidence="12">The sequence shown here is derived from an EMBL/GenBank/DDBJ whole genome shotgun (WGS) entry which is preliminary data.</text>
</comment>
<evidence type="ECO:0000256" key="3">
    <source>
        <dbReference type="ARBA" id="ARBA00004922"/>
    </source>
</evidence>
<comment type="pathway">
    <text evidence="3 10">Protein modification; protein glycosylation.</text>
</comment>
<evidence type="ECO:0000313" key="12">
    <source>
        <dbReference type="EMBL" id="KAK1445011.1"/>
    </source>
</evidence>
<proteinExistence type="inferred from homology"/>
<gene>
    <name evidence="12" type="ORF">BgAZ_109170</name>
</gene>
<evidence type="ECO:0000256" key="7">
    <source>
        <dbReference type="ARBA" id="ARBA00022824"/>
    </source>
</evidence>
<keyword evidence="7 10" id="KW-0256">Endoplasmic reticulum</keyword>
<protein>
    <recommendedName>
        <fullName evidence="10">Dolichyl-diphosphooligosaccharide--protein glycosyltransferase subunit 1</fullName>
    </recommendedName>
</protein>
<evidence type="ECO:0000313" key="13">
    <source>
        <dbReference type="Proteomes" id="UP001230268"/>
    </source>
</evidence>